<keyword evidence="5" id="KW-0443">Lipid metabolism</keyword>
<evidence type="ECO:0000256" key="3">
    <source>
        <dbReference type="ARBA" id="ARBA00022679"/>
    </source>
</evidence>
<dbReference type="SUPFAM" id="SSF53335">
    <property type="entry name" value="S-adenosyl-L-methionine-dependent methyltransferases"/>
    <property type="match status" value="1"/>
</dbReference>
<dbReference type="AlphaFoldDB" id="A0A545TQ66"/>
<keyword evidence="7" id="KW-1185">Reference proteome</keyword>
<dbReference type="InterPro" id="IPR050723">
    <property type="entry name" value="CFA/CMAS"/>
</dbReference>
<organism evidence="6 7">
    <name type="scientific">Denitrobaculum tricleocarpae</name>
    <dbReference type="NCBI Taxonomy" id="2591009"/>
    <lineage>
        <taxon>Bacteria</taxon>
        <taxon>Pseudomonadati</taxon>
        <taxon>Pseudomonadota</taxon>
        <taxon>Alphaproteobacteria</taxon>
        <taxon>Rhodospirillales</taxon>
        <taxon>Rhodospirillaceae</taxon>
        <taxon>Denitrobaculum</taxon>
    </lineage>
</organism>
<dbReference type="OrthoDB" id="9808140at2"/>
<dbReference type="CDD" id="cd02440">
    <property type="entry name" value="AdoMet_MTases"/>
    <property type="match status" value="1"/>
</dbReference>
<dbReference type="InterPro" id="IPR029063">
    <property type="entry name" value="SAM-dependent_MTases_sf"/>
</dbReference>
<dbReference type="GO" id="GO:0032259">
    <property type="term" value="P:methylation"/>
    <property type="evidence" value="ECO:0007669"/>
    <property type="project" value="UniProtKB-KW"/>
</dbReference>
<keyword evidence="4" id="KW-0949">S-adenosyl-L-methionine</keyword>
<sequence length="433" mass="48959">MPSSQGQNRLDAARRALTHIHEQLELEFSIELWDGSSIPPGKTGETDLRLVITDEMALPRLLRRPKAKTLIDLYIAGDIEIRGGTLFELATRRPKFKSRVLRQRLNKGLILKAALPLLLARKKSDGSGDGLGDGSTAGKGSDKADIAYHYDVSNDFYRLFLDQEMVYTCGYFTDWSNDIDTAQRDKLDMICKKLRLKPGERLLDIGCGWGALICHAAEHYGVTALGVTLSDEQLELARERIAERGLFDKVSVELRDFRDLEGTFDKISSIGMFEHVGIANHESYFNTVNRLLEPRGIYLHHSIARRGKSTDAKFNRKRPEYTSMLKYIFPGAEVDHIGMSVRNLEAYGFEVHDVEAWREHYARTTRLWAERLIANKEAAIAEAGAERYRLWVLYLSGVSMAFERGTLNIFQTVASKRTRGLSGLPPTRADLYS</sequence>
<gene>
    <name evidence="6" type="ORF">FKG95_17090</name>
</gene>
<evidence type="ECO:0000256" key="1">
    <source>
        <dbReference type="ARBA" id="ARBA00010815"/>
    </source>
</evidence>
<keyword evidence="2 6" id="KW-0489">Methyltransferase</keyword>
<dbReference type="Proteomes" id="UP000315252">
    <property type="component" value="Unassembled WGS sequence"/>
</dbReference>
<dbReference type="GO" id="GO:0008168">
    <property type="term" value="F:methyltransferase activity"/>
    <property type="evidence" value="ECO:0007669"/>
    <property type="project" value="UniProtKB-KW"/>
</dbReference>
<dbReference type="InterPro" id="IPR003333">
    <property type="entry name" value="CMAS"/>
</dbReference>
<dbReference type="Gene3D" id="3.40.50.150">
    <property type="entry name" value="Vaccinia Virus protein VP39"/>
    <property type="match status" value="1"/>
</dbReference>
<dbReference type="EMBL" id="VHSH01000005">
    <property type="protein sequence ID" value="TQV79360.1"/>
    <property type="molecule type" value="Genomic_DNA"/>
</dbReference>
<evidence type="ECO:0000256" key="2">
    <source>
        <dbReference type="ARBA" id="ARBA00022603"/>
    </source>
</evidence>
<accession>A0A545TQ66</accession>
<dbReference type="RefSeq" id="WP_142897584.1">
    <property type="nucleotide sequence ID" value="NZ_ML660056.1"/>
</dbReference>
<comment type="similarity">
    <text evidence="1">Belongs to the CFA/CMAS family.</text>
</comment>
<evidence type="ECO:0000256" key="4">
    <source>
        <dbReference type="ARBA" id="ARBA00022691"/>
    </source>
</evidence>
<reference evidence="6 7" key="1">
    <citation type="submission" date="2019-06" db="EMBL/GenBank/DDBJ databases">
        <title>Whole genome sequence for Rhodospirillaceae sp. R148.</title>
        <authorList>
            <person name="Wang G."/>
        </authorList>
    </citation>
    <scope>NUCLEOTIDE SEQUENCE [LARGE SCALE GENOMIC DNA]</scope>
    <source>
        <strain evidence="6 7">R148</strain>
    </source>
</reference>
<keyword evidence="3 6" id="KW-0808">Transferase</keyword>
<dbReference type="PIRSF" id="PIRSF003085">
    <property type="entry name" value="CMAS"/>
    <property type="match status" value="1"/>
</dbReference>
<proteinExistence type="inferred from homology"/>
<name>A0A545TQ66_9PROT</name>
<dbReference type="GO" id="GO:0008610">
    <property type="term" value="P:lipid biosynthetic process"/>
    <property type="evidence" value="ECO:0007669"/>
    <property type="project" value="InterPro"/>
</dbReference>
<dbReference type="PANTHER" id="PTHR43667:SF1">
    <property type="entry name" value="CYCLOPROPANE-FATTY-ACYL-PHOSPHOLIPID SYNTHASE"/>
    <property type="match status" value="1"/>
</dbReference>
<comment type="caution">
    <text evidence="6">The sequence shown here is derived from an EMBL/GenBank/DDBJ whole genome shotgun (WGS) entry which is preliminary data.</text>
</comment>
<evidence type="ECO:0000313" key="6">
    <source>
        <dbReference type="EMBL" id="TQV79360.1"/>
    </source>
</evidence>
<dbReference type="Pfam" id="PF02353">
    <property type="entry name" value="CMAS"/>
    <property type="match status" value="1"/>
</dbReference>
<dbReference type="PANTHER" id="PTHR43667">
    <property type="entry name" value="CYCLOPROPANE-FATTY-ACYL-PHOSPHOLIPID SYNTHASE"/>
    <property type="match status" value="1"/>
</dbReference>
<protein>
    <submittedName>
        <fullName evidence="6">Class I SAM-dependent methyltransferase</fullName>
    </submittedName>
</protein>
<evidence type="ECO:0000256" key="5">
    <source>
        <dbReference type="ARBA" id="ARBA00023098"/>
    </source>
</evidence>
<evidence type="ECO:0000313" key="7">
    <source>
        <dbReference type="Proteomes" id="UP000315252"/>
    </source>
</evidence>